<dbReference type="PIRSF" id="PIRSF009290">
    <property type="entry name" value="FrlB"/>
    <property type="match status" value="1"/>
</dbReference>
<dbReference type="GO" id="GO:0016853">
    <property type="term" value="F:isomerase activity"/>
    <property type="evidence" value="ECO:0007669"/>
    <property type="project" value="UniProtKB-KW"/>
</dbReference>
<dbReference type="PROSITE" id="PS51464">
    <property type="entry name" value="SIS"/>
    <property type="match status" value="1"/>
</dbReference>
<dbReference type="GO" id="GO:0097367">
    <property type="term" value="F:carbohydrate derivative binding"/>
    <property type="evidence" value="ECO:0007669"/>
    <property type="project" value="InterPro"/>
</dbReference>
<protein>
    <submittedName>
        <fullName evidence="3">Fructoselysine-6-P-deglycase FrlB with duplicated sugar isomerase (SIS) domain</fullName>
    </submittedName>
</protein>
<dbReference type="InterPro" id="IPR024713">
    <property type="entry name" value="Fructosamine_deglycase_FrlB"/>
</dbReference>
<evidence type="ECO:0000313" key="4">
    <source>
        <dbReference type="Proteomes" id="UP000199630"/>
    </source>
</evidence>
<evidence type="ECO:0000313" key="3">
    <source>
        <dbReference type="EMBL" id="SFJ74385.1"/>
    </source>
</evidence>
<gene>
    <name evidence="3" type="ORF">SAMN04487991_2881</name>
</gene>
<keyword evidence="1" id="KW-0808">Transferase</keyword>
<keyword evidence="4" id="KW-1185">Reference proteome</keyword>
<dbReference type="InterPro" id="IPR046348">
    <property type="entry name" value="SIS_dom_sf"/>
</dbReference>
<dbReference type="GO" id="GO:0006002">
    <property type="term" value="P:fructose 6-phosphate metabolic process"/>
    <property type="evidence" value="ECO:0007669"/>
    <property type="project" value="TreeGrafter"/>
</dbReference>
<keyword evidence="3" id="KW-0413">Isomerase</keyword>
<evidence type="ECO:0000256" key="1">
    <source>
        <dbReference type="ARBA" id="ARBA00022576"/>
    </source>
</evidence>
<dbReference type="Gene3D" id="3.40.50.10490">
    <property type="entry name" value="Glucose-6-phosphate isomerase like protein, domain 1"/>
    <property type="match status" value="2"/>
</dbReference>
<feature type="domain" description="SIS" evidence="2">
    <location>
        <begin position="38"/>
        <end position="178"/>
    </location>
</feature>
<name>A0A1I3TUC0_9RHOB</name>
<dbReference type="SUPFAM" id="SSF53697">
    <property type="entry name" value="SIS domain"/>
    <property type="match status" value="1"/>
</dbReference>
<dbReference type="Pfam" id="PF01380">
    <property type="entry name" value="SIS"/>
    <property type="match status" value="1"/>
</dbReference>
<dbReference type="AlphaFoldDB" id="A0A1I3TUC0"/>
<dbReference type="GO" id="GO:0006487">
    <property type="term" value="P:protein N-linked glycosylation"/>
    <property type="evidence" value="ECO:0007669"/>
    <property type="project" value="TreeGrafter"/>
</dbReference>
<dbReference type="EMBL" id="FORH01000005">
    <property type="protein sequence ID" value="SFJ74385.1"/>
    <property type="molecule type" value="Genomic_DNA"/>
</dbReference>
<dbReference type="GO" id="GO:0006047">
    <property type="term" value="P:UDP-N-acetylglucosamine metabolic process"/>
    <property type="evidence" value="ECO:0007669"/>
    <property type="project" value="TreeGrafter"/>
</dbReference>
<sequence length="348" mass="38908">MNVSVETKSTKMLNFDRDRFVKIQAGAAAISETARSMMKEFLEDGVERIYFMGTGGVQLLTQPAIDLAKKYSNFPVEACYPAQVVIDPPYGLDEKALVILPSLSGTTKESVALLEFLKSREVKTLSLTGHANTPLAKQADKTYTNFAEDDTSSESFYLQTMTLVLALLAETGAISNYDEIVDEFAKLPELLADAKAAYEAEAARLADEIQNEKYHIFTGAGSVWPEAHYYGMCILEEMQWIRTRPVHGADFFHGTLELLEPGVSLFLFKGEDEFRPLGDRVEAFAKRYTDKLHVLDAASVDLPGISNSIRAMISPVILATLLERLSAHLEVLRDHPLTTRRYYKRVEY</sequence>
<organism evidence="3 4">
    <name type="scientific">Celeribacter neptunius</name>
    <dbReference type="NCBI Taxonomy" id="588602"/>
    <lineage>
        <taxon>Bacteria</taxon>
        <taxon>Pseudomonadati</taxon>
        <taxon>Pseudomonadota</taxon>
        <taxon>Alphaproteobacteria</taxon>
        <taxon>Rhodobacterales</taxon>
        <taxon>Roseobacteraceae</taxon>
        <taxon>Celeribacter</taxon>
    </lineage>
</organism>
<keyword evidence="1" id="KW-0032">Aminotransferase</keyword>
<evidence type="ECO:0000259" key="2">
    <source>
        <dbReference type="PROSITE" id="PS51464"/>
    </source>
</evidence>
<accession>A0A1I3TUC0</accession>
<dbReference type="STRING" id="588602.SAMN04487991_2881"/>
<dbReference type="PANTHER" id="PTHR10937">
    <property type="entry name" value="GLUCOSAMINE--FRUCTOSE-6-PHOSPHATE AMINOTRANSFERASE, ISOMERIZING"/>
    <property type="match status" value="1"/>
</dbReference>
<dbReference type="InterPro" id="IPR001347">
    <property type="entry name" value="SIS_dom"/>
</dbReference>
<dbReference type="PANTHER" id="PTHR10937:SF14">
    <property type="entry name" value="FRUCTOSELYSINE 6-PHOSPHATE DEGLYCASE"/>
    <property type="match status" value="1"/>
</dbReference>
<reference evidence="4" key="1">
    <citation type="submission" date="2016-10" db="EMBL/GenBank/DDBJ databases">
        <authorList>
            <person name="Varghese N."/>
            <person name="Submissions S."/>
        </authorList>
    </citation>
    <scope>NUCLEOTIDE SEQUENCE [LARGE SCALE GENOMIC DNA]</scope>
    <source>
        <strain evidence="4">DSM 26471</strain>
    </source>
</reference>
<dbReference type="Proteomes" id="UP000199630">
    <property type="component" value="Unassembled WGS sequence"/>
</dbReference>
<proteinExistence type="predicted"/>
<dbReference type="GO" id="GO:0004360">
    <property type="term" value="F:glutamine-fructose-6-phosphate transaminase (isomerizing) activity"/>
    <property type="evidence" value="ECO:0007669"/>
    <property type="project" value="TreeGrafter"/>
</dbReference>